<dbReference type="AlphaFoldDB" id="A0A9W6P973"/>
<proteinExistence type="predicted"/>
<protein>
    <submittedName>
        <fullName evidence="2">Uncharacterized protein</fullName>
    </submittedName>
</protein>
<gene>
    <name evidence="2" type="ORF">Nans01_37870</name>
</gene>
<organism evidence="2 3">
    <name type="scientific">Nocardiopsis ansamitocini</name>
    <dbReference type="NCBI Taxonomy" id="1670832"/>
    <lineage>
        <taxon>Bacteria</taxon>
        <taxon>Bacillati</taxon>
        <taxon>Actinomycetota</taxon>
        <taxon>Actinomycetes</taxon>
        <taxon>Streptosporangiales</taxon>
        <taxon>Nocardiopsidaceae</taxon>
        <taxon>Nocardiopsis</taxon>
    </lineage>
</organism>
<keyword evidence="3" id="KW-1185">Reference proteome</keyword>
<accession>A0A9W6P973</accession>
<sequence length="89" mass="9624">MDDPSLDSRPVYHGAPAPEETAAPPTEVPRAFYIDVYTDDDSDDTEHAYYGATNPAGGAVARGIDEHGFYSLSDPERFAARVGGHVVWI</sequence>
<feature type="compositionally biased region" description="Low complexity" evidence="1">
    <location>
        <begin position="15"/>
        <end position="25"/>
    </location>
</feature>
<reference evidence="2" key="1">
    <citation type="submission" date="2023-02" db="EMBL/GenBank/DDBJ databases">
        <title>Nocardiopsis ansamitocini NBRC 112285.</title>
        <authorList>
            <person name="Ichikawa N."/>
            <person name="Sato H."/>
            <person name="Tonouchi N."/>
        </authorList>
    </citation>
    <scope>NUCLEOTIDE SEQUENCE</scope>
    <source>
        <strain evidence="2">NBRC 112285</strain>
    </source>
</reference>
<evidence type="ECO:0000313" key="3">
    <source>
        <dbReference type="Proteomes" id="UP001165092"/>
    </source>
</evidence>
<comment type="caution">
    <text evidence="2">The sequence shown here is derived from an EMBL/GenBank/DDBJ whole genome shotgun (WGS) entry which is preliminary data.</text>
</comment>
<dbReference type="RefSeq" id="WP_285760967.1">
    <property type="nucleotide sequence ID" value="NZ_BSQG01000007.1"/>
</dbReference>
<dbReference type="EMBL" id="BSQG01000007">
    <property type="protein sequence ID" value="GLU49436.1"/>
    <property type="molecule type" value="Genomic_DNA"/>
</dbReference>
<name>A0A9W6P973_9ACTN</name>
<evidence type="ECO:0000256" key="1">
    <source>
        <dbReference type="SAM" id="MobiDB-lite"/>
    </source>
</evidence>
<evidence type="ECO:0000313" key="2">
    <source>
        <dbReference type="EMBL" id="GLU49436.1"/>
    </source>
</evidence>
<feature type="region of interest" description="Disordered" evidence="1">
    <location>
        <begin position="1"/>
        <end position="29"/>
    </location>
</feature>
<dbReference type="Proteomes" id="UP001165092">
    <property type="component" value="Unassembled WGS sequence"/>
</dbReference>